<dbReference type="Gene3D" id="2.10.109.10">
    <property type="entry name" value="Umud Fragment, subunit A"/>
    <property type="match status" value="1"/>
</dbReference>
<keyword evidence="8" id="KW-1133">Transmembrane helix</keyword>
<evidence type="ECO:0000256" key="1">
    <source>
        <dbReference type="ARBA" id="ARBA00004434"/>
    </source>
</evidence>
<evidence type="ECO:0000256" key="4">
    <source>
        <dbReference type="ARBA" id="ARBA00022670"/>
    </source>
</evidence>
<dbReference type="InterPro" id="IPR000223">
    <property type="entry name" value="Pept_S26A_signal_pept_1"/>
</dbReference>
<dbReference type="SUPFAM" id="SSF51306">
    <property type="entry name" value="LexA/Signal peptidase"/>
    <property type="match status" value="1"/>
</dbReference>
<keyword evidence="15" id="KW-1185">Reference proteome</keyword>
<dbReference type="GO" id="GO:0006465">
    <property type="term" value="P:signal peptide processing"/>
    <property type="evidence" value="ECO:0007669"/>
    <property type="project" value="InterPro"/>
</dbReference>
<evidence type="ECO:0000256" key="3">
    <source>
        <dbReference type="ARBA" id="ARBA00013650"/>
    </source>
</evidence>
<evidence type="ECO:0000256" key="10">
    <source>
        <dbReference type="ARBA" id="ARBA00023136"/>
    </source>
</evidence>
<keyword evidence="7" id="KW-0378">Hydrolase</keyword>
<name>A0A9P6DTF6_9AGAM</name>
<dbReference type="InterPro" id="IPR036286">
    <property type="entry name" value="LexA/Signal_pep-like_sf"/>
</dbReference>
<dbReference type="Pfam" id="PF10502">
    <property type="entry name" value="Peptidase_S26"/>
    <property type="match status" value="1"/>
</dbReference>
<reference evidence="14" key="1">
    <citation type="journal article" date="2020" name="Nat. Commun.">
        <title>Large-scale genome sequencing of mycorrhizal fungi provides insights into the early evolution of symbiotic traits.</title>
        <authorList>
            <person name="Miyauchi S."/>
            <person name="Kiss E."/>
            <person name="Kuo A."/>
            <person name="Drula E."/>
            <person name="Kohler A."/>
            <person name="Sanchez-Garcia M."/>
            <person name="Morin E."/>
            <person name="Andreopoulos B."/>
            <person name="Barry K.W."/>
            <person name="Bonito G."/>
            <person name="Buee M."/>
            <person name="Carver A."/>
            <person name="Chen C."/>
            <person name="Cichocki N."/>
            <person name="Clum A."/>
            <person name="Culley D."/>
            <person name="Crous P.W."/>
            <person name="Fauchery L."/>
            <person name="Girlanda M."/>
            <person name="Hayes R.D."/>
            <person name="Keri Z."/>
            <person name="LaButti K."/>
            <person name="Lipzen A."/>
            <person name="Lombard V."/>
            <person name="Magnuson J."/>
            <person name="Maillard F."/>
            <person name="Murat C."/>
            <person name="Nolan M."/>
            <person name="Ohm R.A."/>
            <person name="Pangilinan J."/>
            <person name="Pereira M.F."/>
            <person name="Perotto S."/>
            <person name="Peter M."/>
            <person name="Pfister S."/>
            <person name="Riley R."/>
            <person name="Sitrit Y."/>
            <person name="Stielow J.B."/>
            <person name="Szollosi G."/>
            <person name="Zifcakova L."/>
            <person name="Stursova M."/>
            <person name="Spatafora J.W."/>
            <person name="Tedersoo L."/>
            <person name="Vaario L.M."/>
            <person name="Yamada A."/>
            <person name="Yan M."/>
            <person name="Wang P."/>
            <person name="Xu J."/>
            <person name="Bruns T."/>
            <person name="Baldrian P."/>
            <person name="Vilgalys R."/>
            <person name="Dunand C."/>
            <person name="Henrissat B."/>
            <person name="Grigoriev I.V."/>
            <person name="Hibbett D."/>
            <person name="Nagy L.G."/>
            <person name="Martin F.M."/>
        </authorList>
    </citation>
    <scope>NUCLEOTIDE SEQUENCE</scope>
    <source>
        <strain evidence="14">UP504</strain>
    </source>
</reference>
<dbReference type="GO" id="GO:0006627">
    <property type="term" value="P:protein processing involved in protein targeting to mitochondrion"/>
    <property type="evidence" value="ECO:0007669"/>
    <property type="project" value="InterPro"/>
</dbReference>
<dbReference type="PRINTS" id="PR00727">
    <property type="entry name" value="LEADERPTASE"/>
</dbReference>
<dbReference type="GO" id="GO:0004252">
    <property type="term" value="F:serine-type endopeptidase activity"/>
    <property type="evidence" value="ECO:0007669"/>
    <property type="project" value="InterPro"/>
</dbReference>
<evidence type="ECO:0000256" key="7">
    <source>
        <dbReference type="ARBA" id="ARBA00022801"/>
    </source>
</evidence>
<feature type="chain" id="PRO_5040266754" description="Mitochondrial inner membrane protease subunit 2" evidence="12">
    <location>
        <begin position="26"/>
        <end position="181"/>
    </location>
</feature>
<evidence type="ECO:0000259" key="13">
    <source>
        <dbReference type="Pfam" id="PF10502"/>
    </source>
</evidence>
<dbReference type="CDD" id="cd06530">
    <property type="entry name" value="S26_SPase_I"/>
    <property type="match status" value="1"/>
</dbReference>
<feature type="active site" evidence="11">
    <location>
        <position position="27"/>
    </location>
</feature>
<proteinExistence type="inferred from homology"/>
<dbReference type="EMBL" id="MU128963">
    <property type="protein sequence ID" value="KAF9514236.1"/>
    <property type="molecule type" value="Genomic_DNA"/>
</dbReference>
<keyword evidence="6" id="KW-0999">Mitochondrion inner membrane</keyword>
<evidence type="ECO:0000256" key="9">
    <source>
        <dbReference type="ARBA" id="ARBA00023128"/>
    </source>
</evidence>
<comment type="caution">
    <text evidence="14">The sequence shown here is derived from an EMBL/GenBank/DDBJ whole genome shotgun (WGS) entry which is preliminary data.</text>
</comment>
<evidence type="ECO:0000256" key="12">
    <source>
        <dbReference type="SAM" id="SignalP"/>
    </source>
</evidence>
<dbReference type="PANTHER" id="PTHR46041:SF2">
    <property type="entry name" value="MITOCHONDRIAL INNER MEMBRANE PROTEASE SUBUNIT 2"/>
    <property type="match status" value="1"/>
</dbReference>
<evidence type="ECO:0000256" key="2">
    <source>
        <dbReference type="ARBA" id="ARBA00007066"/>
    </source>
</evidence>
<evidence type="ECO:0000256" key="6">
    <source>
        <dbReference type="ARBA" id="ARBA00022792"/>
    </source>
</evidence>
<keyword evidence="5" id="KW-0812">Transmembrane</keyword>
<dbReference type="AlphaFoldDB" id="A0A9P6DTF6"/>
<comment type="subcellular location">
    <subcellularLocation>
        <location evidence="1">Mitochondrion inner membrane</location>
        <topology evidence="1">Single-pass membrane protein</topology>
    </subcellularLocation>
</comment>
<accession>A0A9P6DTF6</accession>
<dbReference type="InterPro" id="IPR037730">
    <property type="entry name" value="IMP2"/>
</dbReference>
<keyword evidence="10" id="KW-0472">Membrane</keyword>
<feature type="signal peptide" evidence="12">
    <location>
        <begin position="1"/>
        <end position="25"/>
    </location>
</feature>
<feature type="active site" evidence="11">
    <location>
        <position position="75"/>
    </location>
</feature>
<evidence type="ECO:0000256" key="11">
    <source>
        <dbReference type="PIRSR" id="PIRSR600223-1"/>
    </source>
</evidence>
<evidence type="ECO:0000313" key="14">
    <source>
        <dbReference type="EMBL" id="KAF9514236.1"/>
    </source>
</evidence>
<feature type="domain" description="Peptidase S26" evidence="13">
    <location>
        <begin position="7"/>
        <end position="86"/>
    </location>
</feature>
<keyword evidence="9" id="KW-0496">Mitochondrion</keyword>
<dbReference type="InterPro" id="IPR019533">
    <property type="entry name" value="Peptidase_S26"/>
</dbReference>
<evidence type="ECO:0000256" key="5">
    <source>
        <dbReference type="ARBA" id="ARBA00022692"/>
    </source>
</evidence>
<evidence type="ECO:0000256" key="8">
    <source>
        <dbReference type="ARBA" id="ARBA00022989"/>
    </source>
</evidence>
<gene>
    <name evidence="14" type="ORF">BS47DRAFT_1295294</name>
</gene>
<organism evidence="14 15">
    <name type="scientific">Hydnum rufescens UP504</name>
    <dbReference type="NCBI Taxonomy" id="1448309"/>
    <lineage>
        <taxon>Eukaryota</taxon>
        <taxon>Fungi</taxon>
        <taxon>Dikarya</taxon>
        <taxon>Basidiomycota</taxon>
        <taxon>Agaricomycotina</taxon>
        <taxon>Agaricomycetes</taxon>
        <taxon>Cantharellales</taxon>
        <taxon>Hydnaceae</taxon>
        <taxon>Hydnum</taxon>
    </lineage>
</organism>
<dbReference type="Proteomes" id="UP000886523">
    <property type="component" value="Unassembled WGS sequence"/>
</dbReference>
<comment type="similarity">
    <text evidence="2">Belongs to the peptidase S26 family. IMP2 subfamily.</text>
</comment>
<sequence length="181" mass="20236">MGAVTCLPFLAVLNLHVGTLMTVKGRSMSPTLNPESSNMFDVVYMDRWDPQTGKKFARGDVVVLKSPVDNELIIKRILALEGDLVQTLPPYPDAWVAIPQGHAWVEGDEPFHSRDSNKFGPVSLSLIDSKVPWIVFPFSRFGTVPPSPRARANRDRVRRAKGIEVVRMEQAMARRLKPEST</sequence>
<keyword evidence="4" id="KW-0645">Protease</keyword>
<evidence type="ECO:0000313" key="15">
    <source>
        <dbReference type="Proteomes" id="UP000886523"/>
    </source>
</evidence>
<keyword evidence="12" id="KW-0732">Signal</keyword>
<dbReference type="PANTHER" id="PTHR46041">
    <property type="entry name" value="MITOCHONDRIAL INNER MEMBRANE PROTEASE SUBUNIT 2"/>
    <property type="match status" value="1"/>
</dbReference>
<dbReference type="GO" id="GO:0042720">
    <property type="term" value="C:mitochondrial inner membrane peptidase complex"/>
    <property type="evidence" value="ECO:0007669"/>
    <property type="project" value="InterPro"/>
</dbReference>
<protein>
    <recommendedName>
        <fullName evidence="3">Mitochondrial inner membrane protease subunit 2</fullName>
    </recommendedName>
</protein>
<dbReference type="OrthoDB" id="308440at2759"/>